<dbReference type="InterPro" id="IPR035595">
    <property type="entry name" value="UDP_glycos_trans_CS"/>
</dbReference>
<keyword evidence="3 4" id="KW-0808">Transferase</keyword>
<dbReference type="PROSITE" id="PS00375">
    <property type="entry name" value="UDPGT"/>
    <property type="match status" value="1"/>
</dbReference>
<keyword evidence="5" id="KW-1133">Transmembrane helix</keyword>
<dbReference type="Proteomes" id="UP001353858">
    <property type="component" value="Unassembled WGS sequence"/>
</dbReference>
<feature type="chain" id="PRO_5042667021" description="UDP-glucuronosyltransferase" evidence="5">
    <location>
        <begin position="21"/>
        <end position="514"/>
    </location>
</feature>
<sequence>MHKCQVIIVLVLSLVSLNNGARILAHIPTPSYSHQVVFRPLWRELSLRGHQVTLLTTNPINDATLTNLTEINLDFTYEQVPELISKLKETSGIASLQIYSDHFIAHVESQLKHSKVQKLFKEHFDLVIAEHLTSIPFAFAKLFQCPSVAISSLAVVEPVYEDFGVPTHPILYPNVILPFIKTTTLSERITSVIFDCALKLFIYFYNTPQEDLVIKKYFGEDFPSSSELAKNISLLLDNTEPMLDRIRPLVPVVIQIGGIHRVAPKPLPKELKTVLDSAKNGFIYFSLGSNVRSADLPNALRQAIIETFAELPYSVLWKYELDSFPDKPKNVVILKWVPQTDVLRHPNIKLFITQGGLQSLEEAFNAKVPMIGIPYIADQPKNVRKIVENGIGLSLDHKTLTKEQFKKAIIEVITNPKYLSTITRLSDLADDQPMTSLERAVWWIEYVIRHNGTTHLRSPALDIPWYQYYLLDVIGVLLIALGLILFLSIFILRGFMKIIKFMFGKIRVPKEKTQ</sequence>
<dbReference type="SUPFAM" id="SSF53756">
    <property type="entry name" value="UDP-Glycosyltransferase/glycogen phosphorylase"/>
    <property type="match status" value="1"/>
</dbReference>
<comment type="caution">
    <text evidence="6">The sequence shown here is derived from an EMBL/GenBank/DDBJ whole genome shotgun (WGS) entry which is preliminary data.</text>
</comment>
<comment type="similarity">
    <text evidence="1 4">Belongs to the UDP-glycosyltransferase family.</text>
</comment>
<keyword evidence="7" id="KW-1185">Reference proteome</keyword>
<dbReference type="Gene3D" id="3.40.50.2000">
    <property type="entry name" value="Glycogen Phosphorylase B"/>
    <property type="match status" value="2"/>
</dbReference>
<evidence type="ECO:0000313" key="6">
    <source>
        <dbReference type="EMBL" id="KAK4872334.1"/>
    </source>
</evidence>
<dbReference type="EMBL" id="JARPUR010000007">
    <property type="protein sequence ID" value="KAK4872334.1"/>
    <property type="molecule type" value="Genomic_DNA"/>
</dbReference>
<name>A0AAN7NXY8_9COLE</name>
<dbReference type="AlphaFoldDB" id="A0AAN7NXY8"/>
<dbReference type="PANTHER" id="PTHR48043:SF159">
    <property type="entry name" value="EG:EG0003.4 PROTEIN-RELATED"/>
    <property type="match status" value="1"/>
</dbReference>
<evidence type="ECO:0000256" key="4">
    <source>
        <dbReference type="RuleBase" id="RU003718"/>
    </source>
</evidence>
<evidence type="ECO:0000256" key="5">
    <source>
        <dbReference type="RuleBase" id="RU362059"/>
    </source>
</evidence>
<dbReference type="InterPro" id="IPR050271">
    <property type="entry name" value="UDP-glycosyltransferase"/>
</dbReference>
<evidence type="ECO:0000256" key="2">
    <source>
        <dbReference type="ARBA" id="ARBA00022676"/>
    </source>
</evidence>
<dbReference type="CDD" id="cd03784">
    <property type="entry name" value="GT1_Gtf-like"/>
    <property type="match status" value="1"/>
</dbReference>
<dbReference type="PANTHER" id="PTHR48043">
    <property type="entry name" value="EG:EG0003.4 PROTEIN-RELATED"/>
    <property type="match status" value="1"/>
</dbReference>
<reference evidence="7" key="1">
    <citation type="submission" date="2023-01" db="EMBL/GenBank/DDBJ databases">
        <title>Key to firefly adult light organ development and bioluminescence: homeobox transcription factors regulate luciferase expression and transportation to peroxisome.</title>
        <authorList>
            <person name="Fu X."/>
        </authorList>
    </citation>
    <scope>NUCLEOTIDE SEQUENCE [LARGE SCALE GENOMIC DNA]</scope>
</reference>
<keyword evidence="2 4" id="KW-0328">Glycosyltransferase</keyword>
<comment type="catalytic activity">
    <reaction evidence="5">
        <text>glucuronate acceptor + UDP-alpha-D-glucuronate = acceptor beta-D-glucuronoside + UDP + H(+)</text>
        <dbReference type="Rhea" id="RHEA:21032"/>
        <dbReference type="ChEBI" id="CHEBI:15378"/>
        <dbReference type="ChEBI" id="CHEBI:58052"/>
        <dbReference type="ChEBI" id="CHEBI:58223"/>
        <dbReference type="ChEBI" id="CHEBI:132367"/>
        <dbReference type="ChEBI" id="CHEBI:132368"/>
        <dbReference type="EC" id="2.4.1.17"/>
    </reaction>
</comment>
<comment type="subcellular location">
    <subcellularLocation>
        <location evidence="5">Membrane</location>
        <topology evidence="5">Single-pass membrane protein</topology>
    </subcellularLocation>
</comment>
<dbReference type="EC" id="2.4.1.17" evidence="5"/>
<keyword evidence="5" id="KW-0812">Transmembrane</keyword>
<dbReference type="GO" id="GO:0016020">
    <property type="term" value="C:membrane"/>
    <property type="evidence" value="ECO:0007669"/>
    <property type="project" value="UniProtKB-SubCell"/>
</dbReference>
<proteinExistence type="inferred from homology"/>
<feature type="transmembrane region" description="Helical" evidence="5">
    <location>
        <begin position="468"/>
        <end position="492"/>
    </location>
</feature>
<evidence type="ECO:0000256" key="3">
    <source>
        <dbReference type="ARBA" id="ARBA00022679"/>
    </source>
</evidence>
<gene>
    <name evidence="6" type="ORF">RN001_014363</name>
</gene>
<keyword evidence="5" id="KW-0472">Membrane</keyword>
<dbReference type="FunFam" id="3.40.50.2000:FF:000021">
    <property type="entry name" value="UDP-glucuronosyltransferase"/>
    <property type="match status" value="1"/>
</dbReference>
<accession>A0AAN7NXY8</accession>
<organism evidence="6 7">
    <name type="scientific">Aquatica leii</name>
    <dbReference type="NCBI Taxonomy" id="1421715"/>
    <lineage>
        <taxon>Eukaryota</taxon>
        <taxon>Metazoa</taxon>
        <taxon>Ecdysozoa</taxon>
        <taxon>Arthropoda</taxon>
        <taxon>Hexapoda</taxon>
        <taxon>Insecta</taxon>
        <taxon>Pterygota</taxon>
        <taxon>Neoptera</taxon>
        <taxon>Endopterygota</taxon>
        <taxon>Coleoptera</taxon>
        <taxon>Polyphaga</taxon>
        <taxon>Elateriformia</taxon>
        <taxon>Elateroidea</taxon>
        <taxon>Lampyridae</taxon>
        <taxon>Luciolinae</taxon>
        <taxon>Aquatica</taxon>
    </lineage>
</organism>
<feature type="signal peptide" evidence="5">
    <location>
        <begin position="1"/>
        <end position="20"/>
    </location>
</feature>
<keyword evidence="5" id="KW-0732">Signal</keyword>
<evidence type="ECO:0000313" key="7">
    <source>
        <dbReference type="Proteomes" id="UP001353858"/>
    </source>
</evidence>
<protein>
    <recommendedName>
        <fullName evidence="5">UDP-glucuronosyltransferase</fullName>
        <ecNumber evidence="5">2.4.1.17</ecNumber>
    </recommendedName>
</protein>
<evidence type="ECO:0000256" key="1">
    <source>
        <dbReference type="ARBA" id="ARBA00009995"/>
    </source>
</evidence>
<dbReference type="Pfam" id="PF00201">
    <property type="entry name" value="UDPGT"/>
    <property type="match status" value="1"/>
</dbReference>
<dbReference type="GO" id="GO:0015020">
    <property type="term" value="F:glucuronosyltransferase activity"/>
    <property type="evidence" value="ECO:0007669"/>
    <property type="project" value="UniProtKB-EC"/>
</dbReference>
<dbReference type="InterPro" id="IPR002213">
    <property type="entry name" value="UDP_glucos_trans"/>
</dbReference>